<feature type="transmembrane region" description="Helical" evidence="5">
    <location>
        <begin position="215"/>
        <end position="234"/>
    </location>
</feature>
<evidence type="ECO:0000256" key="2">
    <source>
        <dbReference type="ARBA" id="ARBA00022692"/>
    </source>
</evidence>
<evidence type="ECO:0000313" key="7">
    <source>
        <dbReference type="EMBL" id="EAS06010.2"/>
    </source>
</evidence>
<organism evidence="7 8">
    <name type="scientific">Tetrahymena thermophila (strain SB210)</name>
    <dbReference type="NCBI Taxonomy" id="312017"/>
    <lineage>
        <taxon>Eukaryota</taxon>
        <taxon>Sar</taxon>
        <taxon>Alveolata</taxon>
        <taxon>Ciliophora</taxon>
        <taxon>Intramacronucleata</taxon>
        <taxon>Oligohymenophorea</taxon>
        <taxon>Hymenostomatida</taxon>
        <taxon>Tetrahymenina</taxon>
        <taxon>Tetrahymenidae</taxon>
        <taxon>Tetrahymena</taxon>
    </lineage>
</organism>
<dbReference type="InterPro" id="IPR035952">
    <property type="entry name" value="Rhomboid-like_sf"/>
</dbReference>
<proteinExistence type="predicted"/>
<dbReference type="GO" id="GO:0004252">
    <property type="term" value="F:serine-type endopeptidase activity"/>
    <property type="evidence" value="ECO:0007669"/>
    <property type="project" value="InterPro"/>
</dbReference>
<feature type="transmembrane region" description="Helical" evidence="5">
    <location>
        <begin position="95"/>
        <end position="119"/>
    </location>
</feature>
<feature type="transmembrane region" description="Helical" evidence="5">
    <location>
        <begin position="131"/>
        <end position="148"/>
    </location>
</feature>
<evidence type="ECO:0000256" key="4">
    <source>
        <dbReference type="ARBA" id="ARBA00023136"/>
    </source>
</evidence>
<keyword evidence="2 5" id="KW-0812">Transmembrane</keyword>
<feature type="transmembrane region" description="Helical" evidence="5">
    <location>
        <begin position="184"/>
        <end position="203"/>
    </location>
</feature>
<gene>
    <name evidence="7" type="ORF">TTHERM_00780990</name>
</gene>
<dbReference type="InterPro" id="IPR022764">
    <property type="entry name" value="Peptidase_S54_rhomboid_dom"/>
</dbReference>
<dbReference type="AlphaFoldDB" id="I7MAS8"/>
<reference evidence="8" key="1">
    <citation type="journal article" date="2006" name="PLoS Biol.">
        <title>Macronuclear genome sequence of the ciliate Tetrahymena thermophila, a model eukaryote.</title>
        <authorList>
            <person name="Eisen J.A."/>
            <person name="Coyne R.S."/>
            <person name="Wu M."/>
            <person name="Wu D."/>
            <person name="Thiagarajan M."/>
            <person name="Wortman J.R."/>
            <person name="Badger J.H."/>
            <person name="Ren Q."/>
            <person name="Amedeo P."/>
            <person name="Jones K.M."/>
            <person name="Tallon L.J."/>
            <person name="Delcher A.L."/>
            <person name="Salzberg S.L."/>
            <person name="Silva J.C."/>
            <person name="Haas B.J."/>
            <person name="Majoros W.H."/>
            <person name="Farzad M."/>
            <person name="Carlton J.M."/>
            <person name="Smith R.K. Jr."/>
            <person name="Garg J."/>
            <person name="Pearlman R.E."/>
            <person name="Karrer K.M."/>
            <person name="Sun L."/>
            <person name="Manning G."/>
            <person name="Elde N.C."/>
            <person name="Turkewitz A.P."/>
            <person name="Asai D.J."/>
            <person name="Wilkes D.E."/>
            <person name="Wang Y."/>
            <person name="Cai H."/>
            <person name="Collins K."/>
            <person name="Stewart B.A."/>
            <person name="Lee S.R."/>
            <person name="Wilamowska K."/>
            <person name="Weinberg Z."/>
            <person name="Ruzzo W.L."/>
            <person name="Wloga D."/>
            <person name="Gaertig J."/>
            <person name="Frankel J."/>
            <person name="Tsao C.-C."/>
            <person name="Gorovsky M.A."/>
            <person name="Keeling P.J."/>
            <person name="Waller R.F."/>
            <person name="Patron N.J."/>
            <person name="Cherry J.M."/>
            <person name="Stover N.A."/>
            <person name="Krieger C.J."/>
            <person name="del Toro C."/>
            <person name="Ryder H.F."/>
            <person name="Williamson S.C."/>
            <person name="Barbeau R.A."/>
            <person name="Hamilton E.P."/>
            <person name="Orias E."/>
        </authorList>
    </citation>
    <scope>NUCLEOTIDE SEQUENCE [LARGE SCALE GENOMIC DNA]</scope>
    <source>
        <strain evidence="8">SB210</strain>
    </source>
</reference>
<dbReference type="GeneID" id="7830733"/>
<feature type="domain" description="Peptidase S54 rhomboid" evidence="6">
    <location>
        <begin position="91"/>
        <end position="230"/>
    </location>
</feature>
<keyword evidence="4 5" id="KW-0472">Membrane</keyword>
<dbReference type="Proteomes" id="UP000009168">
    <property type="component" value="Unassembled WGS sequence"/>
</dbReference>
<sequence>MDSDIQQDLAQTLMRQLISAYQTIQPSTYDKIMHKLRFFNPLKITKNRKFGPIILASVNLLIHYLKHKQIISPQNFRKFFTLNIRNLTEKRFVNLISYAFTHVSLPHLLSNILLFYGYSDNISKLLGIKKMFLIYLTGALIGGVILYWQQKKNRDQSNFNGSNAGYTALAGYTAMLLQNYNRQMVGINIPAWFECLISVLLCISQQSNDFKNKGVIEITGFLTGILLYYIQQFIPQKQYLKRDLVISII</sequence>
<accession>I7MAS8</accession>
<dbReference type="InParanoid" id="I7MAS8"/>
<dbReference type="EMBL" id="GG662313">
    <property type="protein sequence ID" value="EAS06010.2"/>
    <property type="molecule type" value="Genomic_DNA"/>
</dbReference>
<evidence type="ECO:0000256" key="5">
    <source>
        <dbReference type="SAM" id="Phobius"/>
    </source>
</evidence>
<dbReference type="GO" id="GO:0016020">
    <property type="term" value="C:membrane"/>
    <property type="evidence" value="ECO:0007669"/>
    <property type="project" value="UniProtKB-SubCell"/>
</dbReference>
<dbReference type="Gene3D" id="1.20.1540.10">
    <property type="entry name" value="Rhomboid-like"/>
    <property type="match status" value="1"/>
</dbReference>
<dbReference type="SUPFAM" id="SSF144091">
    <property type="entry name" value="Rhomboid-like"/>
    <property type="match status" value="1"/>
</dbReference>
<dbReference type="OrthoDB" id="418595at2759"/>
<keyword evidence="3 5" id="KW-1133">Transmembrane helix</keyword>
<dbReference type="STRING" id="312017.I7MAS8"/>
<name>I7MAS8_TETTS</name>
<dbReference type="RefSeq" id="XP_001026255.2">
    <property type="nucleotide sequence ID" value="XM_001026255.2"/>
</dbReference>
<evidence type="ECO:0000256" key="1">
    <source>
        <dbReference type="ARBA" id="ARBA00004141"/>
    </source>
</evidence>
<comment type="subcellular location">
    <subcellularLocation>
        <location evidence="1">Membrane</location>
        <topology evidence="1">Multi-pass membrane protein</topology>
    </subcellularLocation>
</comment>
<keyword evidence="8" id="KW-1185">Reference proteome</keyword>
<dbReference type="KEGG" id="tet:TTHERM_00780990"/>
<evidence type="ECO:0000313" key="8">
    <source>
        <dbReference type="Proteomes" id="UP000009168"/>
    </source>
</evidence>
<protein>
    <submittedName>
        <fullName evidence="7">S54 family peptidase</fullName>
    </submittedName>
</protein>
<evidence type="ECO:0000259" key="6">
    <source>
        <dbReference type="Pfam" id="PF01694"/>
    </source>
</evidence>
<dbReference type="Pfam" id="PF01694">
    <property type="entry name" value="Rhomboid"/>
    <property type="match status" value="1"/>
</dbReference>
<evidence type="ECO:0000256" key="3">
    <source>
        <dbReference type="ARBA" id="ARBA00022989"/>
    </source>
</evidence>